<evidence type="ECO:0000256" key="5">
    <source>
        <dbReference type="ARBA" id="ARBA00023004"/>
    </source>
</evidence>
<keyword evidence="5 8" id="KW-0408">Iron</keyword>
<dbReference type="SUPFAM" id="SSF54862">
    <property type="entry name" value="4Fe-4S ferredoxins"/>
    <property type="match status" value="1"/>
</dbReference>
<gene>
    <name evidence="9" type="ORF">DSM104329_00211</name>
</gene>
<dbReference type="PRINTS" id="PR00352">
    <property type="entry name" value="3FE4SFRDOXIN"/>
</dbReference>
<dbReference type="RefSeq" id="WP_259313538.1">
    <property type="nucleotide sequence ID" value="NZ_CP087164.1"/>
</dbReference>
<evidence type="ECO:0000256" key="7">
    <source>
        <dbReference type="ARBA" id="ARBA00023291"/>
    </source>
</evidence>
<dbReference type="EMBL" id="CP087164">
    <property type="protein sequence ID" value="UGS33846.1"/>
    <property type="molecule type" value="Genomic_DNA"/>
</dbReference>
<keyword evidence="3 8" id="KW-0479">Metal-binding</keyword>
<dbReference type="Gene3D" id="3.30.70.20">
    <property type="match status" value="1"/>
</dbReference>
<dbReference type="PANTHER" id="PTHR36923:SF3">
    <property type="entry name" value="FERREDOXIN"/>
    <property type="match status" value="1"/>
</dbReference>
<evidence type="ECO:0000256" key="8">
    <source>
        <dbReference type="RuleBase" id="RU368020"/>
    </source>
</evidence>
<dbReference type="InterPro" id="IPR051269">
    <property type="entry name" value="Fe-S_cluster_ET"/>
</dbReference>
<name>A0A9E6XU78_9ACTN</name>
<evidence type="ECO:0000256" key="4">
    <source>
        <dbReference type="ARBA" id="ARBA00022982"/>
    </source>
</evidence>
<dbReference type="KEGG" id="sbae:DSM104329_00211"/>
<accession>A0A9E6XU78</accession>
<evidence type="ECO:0000256" key="1">
    <source>
        <dbReference type="ARBA" id="ARBA00001927"/>
    </source>
</evidence>
<comment type="function">
    <text evidence="8">Ferredoxins are iron-sulfur proteins that transfer electrons in a wide variety of metabolic reactions.</text>
</comment>
<dbReference type="GO" id="GO:0005506">
    <property type="term" value="F:iron ion binding"/>
    <property type="evidence" value="ECO:0007669"/>
    <property type="project" value="UniProtKB-UniRule"/>
</dbReference>
<comment type="cofactor">
    <cofactor evidence="1">
        <name>[3Fe-4S] cluster</name>
        <dbReference type="ChEBI" id="CHEBI:21137"/>
    </cofactor>
</comment>
<organism evidence="9 10">
    <name type="scientific">Capillimicrobium parvum</name>
    <dbReference type="NCBI Taxonomy" id="2884022"/>
    <lineage>
        <taxon>Bacteria</taxon>
        <taxon>Bacillati</taxon>
        <taxon>Actinomycetota</taxon>
        <taxon>Thermoleophilia</taxon>
        <taxon>Solirubrobacterales</taxon>
        <taxon>Capillimicrobiaceae</taxon>
        <taxon>Capillimicrobium</taxon>
    </lineage>
</organism>
<reference evidence="9" key="1">
    <citation type="journal article" date="2022" name="Int. J. Syst. Evol. Microbiol.">
        <title>Pseudomonas aegrilactucae sp. nov. and Pseudomonas morbosilactucae sp. nov., pathogens causing bacterial rot of lettuce in Japan.</title>
        <authorList>
            <person name="Sawada H."/>
            <person name="Fujikawa T."/>
            <person name="Satou M."/>
        </authorList>
    </citation>
    <scope>NUCLEOTIDE SEQUENCE</scope>
    <source>
        <strain evidence="9">0166_1</strain>
    </source>
</reference>
<dbReference type="InterPro" id="IPR001080">
    <property type="entry name" value="3Fe4S_ferredoxin"/>
</dbReference>
<dbReference type="GO" id="GO:0051538">
    <property type="term" value="F:3 iron, 4 sulfur cluster binding"/>
    <property type="evidence" value="ECO:0007669"/>
    <property type="project" value="UniProtKB-KW"/>
</dbReference>
<evidence type="ECO:0000256" key="3">
    <source>
        <dbReference type="ARBA" id="ARBA00022723"/>
    </source>
</evidence>
<dbReference type="Proteomes" id="UP001162834">
    <property type="component" value="Chromosome"/>
</dbReference>
<evidence type="ECO:0000313" key="9">
    <source>
        <dbReference type="EMBL" id="UGS33846.1"/>
    </source>
</evidence>
<dbReference type="PANTHER" id="PTHR36923">
    <property type="entry name" value="FERREDOXIN"/>
    <property type="match status" value="1"/>
</dbReference>
<sequence>MSDPETLDVIVDMDLCDGHGQCEFAAPAVFQLDDEGELQYEPHPPASERGRVEQAIRLCPVQAIKLGS</sequence>
<evidence type="ECO:0000256" key="6">
    <source>
        <dbReference type="ARBA" id="ARBA00023014"/>
    </source>
</evidence>
<dbReference type="Pfam" id="PF13370">
    <property type="entry name" value="Fer4_13"/>
    <property type="match status" value="1"/>
</dbReference>
<evidence type="ECO:0000313" key="10">
    <source>
        <dbReference type="Proteomes" id="UP001162834"/>
    </source>
</evidence>
<keyword evidence="2 8" id="KW-0813">Transport</keyword>
<keyword evidence="7" id="KW-0003">3Fe-4S</keyword>
<keyword evidence="4 8" id="KW-0249">Electron transport</keyword>
<keyword evidence="6 8" id="KW-0411">Iron-sulfur</keyword>
<dbReference type="AlphaFoldDB" id="A0A9E6XU78"/>
<protein>
    <recommendedName>
        <fullName evidence="8">Ferredoxin</fullName>
    </recommendedName>
</protein>
<proteinExistence type="predicted"/>
<evidence type="ECO:0000256" key="2">
    <source>
        <dbReference type="ARBA" id="ARBA00022448"/>
    </source>
</evidence>
<keyword evidence="10" id="KW-1185">Reference proteome</keyword>
<dbReference type="GO" id="GO:0009055">
    <property type="term" value="F:electron transfer activity"/>
    <property type="evidence" value="ECO:0007669"/>
    <property type="project" value="UniProtKB-UniRule"/>
</dbReference>